<gene>
    <name evidence="2" type="ORF">QQX98_012899</name>
</gene>
<feature type="compositionally biased region" description="Basic residues" evidence="1">
    <location>
        <begin position="349"/>
        <end position="359"/>
    </location>
</feature>
<feature type="non-terminal residue" evidence="2">
    <location>
        <position position="1"/>
    </location>
</feature>
<feature type="compositionally biased region" description="Basic and acidic residues" evidence="1">
    <location>
        <begin position="250"/>
        <end position="260"/>
    </location>
</feature>
<feature type="compositionally biased region" description="Basic and acidic residues" evidence="1">
    <location>
        <begin position="325"/>
        <end position="348"/>
    </location>
</feature>
<name>A0ABR1GHW0_9HYPO</name>
<reference evidence="2 3" key="1">
    <citation type="journal article" date="2025" name="Microbiol. Resour. Announc.">
        <title>Draft genome sequences for Neonectria magnoliae and Neonectria punicea, canker pathogens of Liriodendron tulipifera and Acer saccharum in West Virginia.</title>
        <authorList>
            <person name="Petronek H.M."/>
            <person name="Kasson M.T."/>
            <person name="Metheny A.M."/>
            <person name="Stauder C.M."/>
            <person name="Lovett B."/>
            <person name="Lynch S.C."/>
            <person name="Garnas J.R."/>
            <person name="Kasson L.R."/>
            <person name="Stajich J.E."/>
        </authorList>
    </citation>
    <scope>NUCLEOTIDE SEQUENCE [LARGE SCALE GENOMIC DNA]</scope>
    <source>
        <strain evidence="2 3">NRRL 64653</strain>
    </source>
</reference>
<proteinExistence type="predicted"/>
<organism evidence="2 3">
    <name type="scientific">Neonectria punicea</name>
    <dbReference type="NCBI Taxonomy" id="979145"/>
    <lineage>
        <taxon>Eukaryota</taxon>
        <taxon>Fungi</taxon>
        <taxon>Dikarya</taxon>
        <taxon>Ascomycota</taxon>
        <taxon>Pezizomycotina</taxon>
        <taxon>Sordariomycetes</taxon>
        <taxon>Hypocreomycetidae</taxon>
        <taxon>Hypocreales</taxon>
        <taxon>Nectriaceae</taxon>
        <taxon>Neonectria</taxon>
    </lineage>
</organism>
<dbReference type="Proteomes" id="UP001498476">
    <property type="component" value="Unassembled WGS sequence"/>
</dbReference>
<feature type="compositionally biased region" description="Polar residues" evidence="1">
    <location>
        <begin position="177"/>
        <end position="190"/>
    </location>
</feature>
<keyword evidence="3" id="KW-1185">Reference proteome</keyword>
<feature type="compositionally biased region" description="Basic and acidic residues" evidence="1">
    <location>
        <begin position="143"/>
        <end position="156"/>
    </location>
</feature>
<feature type="region of interest" description="Disordered" evidence="1">
    <location>
        <begin position="95"/>
        <end position="260"/>
    </location>
</feature>
<feature type="compositionally biased region" description="Low complexity" evidence="1">
    <location>
        <begin position="95"/>
        <end position="109"/>
    </location>
</feature>
<accession>A0ABR1GHW0</accession>
<evidence type="ECO:0000313" key="3">
    <source>
        <dbReference type="Proteomes" id="UP001498476"/>
    </source>
</evidence>
<evidence type="ECO:0000256" key="1">
    <source>
        <dbReference type="SAM" id="MobiDB-lite"/>
    </source>
</evidence>
<feature type="region of interest" description="Disordered" evidence="1">
    <location>
        <begin position="325"/>
        <end position="359"/>
    </location>
</feature>
<protein>
    <submittedName>
        <fullName evidence="2">Uncharacterized protein</fullName>
    </submittedName>
</protein>
<comment type="caution">
    <text evidence="2">The sequence shown here is derived from an EMBL/GenBank/DDBJ whole genome shotgun (WGS) entry which is preliminary data.</text>
</comment>
<feature type="compositionally biased region" description="Basic and acidic residues" evidence="1">
    <location>
        <begin position="231"/>
        <end position="243"/>
    </location>
</feature>
<feature type="compositionally biased region" description="Basic and acidic residues" evidence="1">
    <location>
        <begin position="197"/>
        <end position="218"/>
    </location>
</feature>
<evidence type="ECO:0000313" key="2">
    <source>
        <dbReference type="EMBL" id="KAK7397726.1"/>
    </source>
</evidence>
<dbReference type="EMBL" id="JAZAVJ010000444">
    <property type="protein sequence ID" value="KAK7397726.1"/>
    <property type="molecule type" value="Genomic_DNA"/>
</dbReference>
<sequence>AELEHTSHQSQPARFSRALAPVIIQENPPHTFTTTDTMCTSNYYTYVHPDGHQEKAYQPTLCAASLHGQPCSNNVIFQHPPQLVTYGDANMPYLTQLPPTPQYSQPSTPNYHSANDSDHSYGSSSSKKKRSSGVYVNGQKVLDLNRREGKRHERIVLVDNPPTPRTPPQTWAAPITAPSSPNTSPYLESSPSRRRPVIVDERTYGDRHVQIEVVDNKHRSSHSRHASTSSRESRHSQTEEDEKRRRRRQREKEREEKEIRAQRLRARINEANAEIAARDAVPAPPAPRRASTYKRGAVEIPYEVDLAEAVRRLSFEEVRREEKARRLAEKEERKEDEAQRKRLMERIQPRRRATVGPGSRRHRVLYDDGVYRWE</sequence>